<keyword evidence="2" id="KW-1185">Reference proteome</keyword>
<reference evidence="1 2" key="1">
    <citation type="submission" date="2014-08" db="EMBL/GenBank/DDBJ databases">
        <title>Whole genome shotgun sequence of Sphingomonas paucimobilis NBRC 13935.</title>
        <authorList>
            <person name="Hosoyama A."/>
            <person name="Hashimoto M."/>
            <person name="Hosoyama Y."/>
            <person name="Noguchi M."/>
            <person name="Uohara A."/>
            <person name="Ohji S."/>
            <person name="Katano-Makiyama Y."/>
            <person name="Ichikawa N."/>
            <person name="Kimura A."/>
            <person name="Yamazoe A."/>
            <person name="Fujita N."/>
        </authorList>
    </citation>
    <scope>NUCLEOTIDE SEQUENCE [LARGE SCALE GENOMIC DNA]</scope>
    <source>
        <strain evidence="1 2">NBRC 13935</strain>
    </source>
</reference>
<dbReference type="RefSeq" id="WP_164541242.1">
    <property type="nucleotide sequence ID" value="NZ_BBJS01000050.1"/>
</dbReference>
<proteinExistence type="predicted"/>
<dbReference type="AlphaFoldDB" id="A0A0C9N6D5"/>
<evidence type="ECO:0000313" key="1">
    <source>
        <dbReference type="EMBL" id="GAN15069.1"/>
    </source>
</evidence>
<organism evidence="1 2">
    <name type="scientific">Sphingomonas paucimobilis NBRC 13935</name>
    <dbReference type="NCBI Taxonomy" id="1219050"/>
    <lineage>
        <taxon>Bacteria</taxon>
        <taxon>Pseudomonadati</taxon>
        <taxon>Pseudomonadota</taxon>
        <taxon>Alphaproteobacteria</taxon>
        <taxon>Sphingomonadales</taxon>
        <taxon>Sphingomonadaceae</taxon>
        <taxon>Sphingomonas</taxon>
    </lineage>
</organism>
<comment type="caution">
    <text evidence="1">The sequence shown here is derived from an EMBL/GenBank/DDBJ whole genome shotgun (WGS) entry which is preliminary data.</text>
</comment>
<sequence length="58" mass="6391">MEVLNEDGASERAELHFLAALTDELMRHLMDAGVLTRGQLQSIENAVAERTGGIPRAW</sequence>
<protein>
    <submittedName>
        <fullName evidence="1">DNA, contig: SP650</fullName>
    </submittedName>
</protein>
<dbReference type="GeneID" id="78526159"/>
<accession>A0A0C9N6D5</accession>
<evidence type="ECO:0000313" key="2">
    <source>
        <dbReference type="Proteomes" id="UP000032025"/>
    </source>
</evidence>
<name>A0A0C9N6D5_SPHPI</name>
<gene>
    <name evidence="1" type="ORF">SP6_50_00700</name>
</gene>
<dbReference type="Proteomes" id="UP000032025">
    <property type="component" value="Unassembled WGS sequence"/>
</dbReference>
<dbReference type="EMBL" id="BBJS01000050">
    <property type="protein sequence ID" value="GAN15069.1"/>
    <property type="molecule type" value="Genomic_DNA"/>
</dbReference>